<evidence type="ECO:0008006" key="14">
    <source>
        <dbReference type="Google" id="ProtNLM"/>
    </source>
</evidence>
<evidence type="ECO:0000313" key="8">
    <source>
        <dbReference type="EMBL" id="CAF1188617.1"/>
    </source>
</evidence>
<organism evidence="8 12">
    <name type="scientific">Rotaria sordida</name>
    <dbReference type="NCBI Taxonomy" id="392033"/>
    <lineage>
        <taxon>Eukaryota</taxon>
        <taxon>Metazoa</taxon>
        <taxon>Spiralia</taxon>
        <taxon>Gnathifera</taxon>
        <taxon>Rotifera</taxon>
        <taxon>Eurotatoria</taxon>
        <taxon>Bdelloidea</taxon>
        <taxon>Philodinida</taxon>
        <taxon>Philodinidae</taxon>
        <taxon>Rotaria</taxon>
    </lineage>
</organism>
<dbReference type="GO" id="GO:0140663">
    <property type="term" value="F:ATP-dependent FeS chaperone activity"/>
    <property type="evidence" value="ECO:0007669"/>
    <property type="project" value="InterPro"/>
</dbReference>
<evidence type="ECO:0000256" key="5">
    <source>
        <dbReference type="ARBA" id="ARBA00023004"/>
    </source>
</evidence>
<dbReference type="EMBL" id="CAJNOH010001196">
    <property type="protein sequence ID" value="CAF1188617.1"/>
    <property type="molecule type" value="Genomic_DNA"/>
</dbReference>
<evidence type="ECO:0000256" key="7">
    <source>
        <dbReference type="ARBA" id="ARBA00024036"/>
    </source>
</evidence>
<evidence type="ECO:0000256" key="4">
    <source>
        <dbReference type="ARBA" id="ARBA00022840"/>
    </source>
</evidence>
<dbReference type="PANTHER" id="PTHR42961">
    <property type="entry name" value="IRON-SULFUR PROTEIN NUBPL"/>
    <property type="match status" value="1"/>
</dbReference>
<dbReference type="InterPro" id="IPR027417">
    <property type="entry name" value="P-loop_NTPase"/>
</dbReference>
<keyword evidence="3" id="KW-0547">Nucleotide-binding</keyword>
<reference evidence="8" key="1">
    <citation type="submission" date="2021-02" db="EMBL/GenBank/DDBJ databases">
        <authorList>
            <person name="Nowell W R."/>
        </authorList>
    </citation>
    <scope>NUCLEOTIDE SEQUENCE</scope>
</reference>
<dbReference type="PANTHER" id="PTHR42961:SF2">
    <property type="entry name" value="IRON-SULFUR PROTEIN NUBPL"/>
    <property type="match status" value="1"/>
</dbReference>
<dbReference type="Proteomes" id="UP000663870">
    <property type="component" value="Unassembled WGS sequence"/>
</dbReference>
<dbReference type="GO" id="GO:0005524">
    <property type="term" value="F:ATP binding"/>
    <property type="evidence" value="ECO:0007669"/>
    <property type="project" value="UniProtKB-KW"/>
</dbReference>
<keyword evidence="1" id="KW-0004">4Fe-4S</keyword>
<evidence type="ECO:0000256" key="3">
    <source>
        <dbReference type="ARBA" id="ARBA00022741"/>
    </source>
</evidence>
<dbReference type="CDD" id="cd02037">
    <property type="entry name" value="Mrp_NBP35"/>
    <property type="match status" value="1"/>
</dbReference>
<evidence type="ECO:0000256" key="6">
    <source>
        <dbReference type="ARBA" id="ARBA00023014"/>
    </source>
</evidence>
<comment type="caution">
    <text evidence="8">The sequence shown here is derived from an EMBL/GenBank/DDBJ whole genome shotgun (WGS) entry which is preliminary data.</text>
</comment>
<evidence type="ECO:0000256" key="2">
    <source>
        <dbReference type="ARBA" id="ARBA00022723"/>
    </source>
</evidence>
<evidence type="ECO:0000313" key="10">
    <source>
        <dbReference type="EMBL" id="CAF1453635.1"/>
    </source>
</evidence>
<evidence type="ECO:0000313" key="11">
    <source>
        <dbReference type="EMBL" id="CAF3863567.1"/>
    </source>
</evidence>
<keyword evidence="13" id="KW-1185">Reference proteome</keyword>
<evidence type="ECO:0000256" key="1">
    <source>
        <dbReference type="ARBA" id="ARBA00022485"/>
    </source>
</evidence>
<dbReference type="GO" id="GO:0046872">
    <property type="term" value="F:metal ion binding"/>
    <property type="evidence" value="ECO:0007669"/>
    <property type="project" value="UniProtKB-KW"/>
</dbReference>
<dbReference type="GO" id="GO:0051539">
    <property type="term" value="F:4 iron, 4 sulfur cluster binding"/>
    <property type="evidence" value="ECO:0007669"/>
    <property type="project" value="UniProtKB-KW"/>
</dbReference>
<accession>A0A814VGB5</accession>
<dbReference type="GO" id="GO:0016226">
    <property type="term" value="P:iron-sulfur cluster assembly"/>
    <property type="evidence" value="ECO:0007669"/>
    <property type="project" value="InterPro"/>
</dbReference>
<dbReference type="FunFam" id="3.40.50.300:FF:001278">
    <property type="entry name" value="Iron-sulfur cluster carrier protein"/>
    <property type="match status" value="1"/>
</dbReference>
<dbReference type="EMBL" id="CAJNOL010002040">
    <property type="protein sequence ID" value="CAF1453635.1"/>
    <property type="molecule type" value="Genomic_DNA"/>
</dbReference>
<dbReference type="Pfam" id="PF10609">
    <property type="entry name" value="ParA"/>
    <property type="match status" value="1"/>
</dbReference>
<proteinExistence type="inferred from homology"/>
<dbReference type="GO" id="GO:0032981">
    <property type="term" value="P:mitochondrial respiratory chain complex I assembly"/>
    <property type="evidence" value="ECO:0007669"/>
    <property type="project" value="TreeGrafter"/>
</dbReference>
<dbReference type="Gene3D" id="3.40.50.300">
    <property type="entry name" value="P-loop containing nucleotide triphosphate hydrolases"/>
    <property type="match status" value="1"/>
</dbReference>
<dbReference type="HAMAP" id="MF_02040">
    <property type="entry name" value="Mrp_NBP35"/>
    <property type="match status" value="1"/>
</dbReference>
<gene>
    <name evidence="11" type="ORF">FNK824_LOCUS18609</name>
    <name evidence="10" type="ORF">JXQ802_LOCUS37752</name>
    <name evidence="8" type="ORF">PYM288_LOCUS24216</name>
    <name evidence="9" type="ORF">SEV965_LOCUS23814</name>
</gene>
<dbReference type="Proteomes" id="UP000663854">
    <property type="component" value="Unassembled WGS sequence"/>
</dbReference>
<dbReference type="EMBL" id="CAJNOU010001791">
    <property type="protein sequence ID" value="CAF1252600.1"/>
    <property type="molecule type" value="Genomic_DNA"/>
</dbReference>
<evidence type="ECO:0000313" key="9">
    <source>
        <dbReference type="EMBL" id="CAF1252600.1"/>
    </source>
</evidence>
<evidence type="ECO:0000313" key="12">
    <source>
        <dbReference type="Proteomes" id="UP000663854"/>
    </source>
</evidence>
<dbReference type="PROSITE" id="PS01215">
    <property type="entry name" value="MRP"/>
    <property type="match status" value="1"/>
</dbReference>
<dbReference type="EMBL" id="CAJOBE010003134">
    <property type="protein sequence ID" value="CAF3863567.1"/>
    <property type="molecule type" value="Genomic_DNA"/>
</dbReference>
<protein>
    <recommendedName>
        <fullName evidence="14">Iron-sulfur protein NUBPL</fullName>
    </recommendedName>
</protein>
<evidence type="ECO:0000313" key="13">
    <source>
        <dbReference type="Proteomes" id="UP000663870"/>
    </source>
</evidence>
<dbReference type="AlphaFoldDB" id="A0A814VGB5"/>
<name>A0A814VGB5_9BILA</name>
<dbReference type="InterPro" id="IPR019591">
    <property type="entry name" value="Mrp/NBP35_ATP-bd"/>
</dbReference>
<keyword evidence="5" id="KW-0408">Iron</keyword>
<keyword evidence="6" id="KW-0411">Iron-sulfur</keyword>
<keyword evidence="4" id="KW-0067">ATP-binding</keyword>
<dbReference type="InterPro" id="IPR000808">
    <property type="entry name" value="Mrp-like_CS"/>
</dbReference>
<keyword evidence="2" id="KW-0479">Metal-binding</keyword>
<dbReference type="Proteomes" id="UP000663889">
    <property type="component" value="Unassembled WGS sequence"/>
</dbReference>
<sequence>MFIRLNCFRIIFQRYHSTKPTPHQQAMMARGLPKRTPIEGVQHVIAVGSGKGGVGKSSISVNIALALSRLSYRVGILDADIFGPSIPTLLNLRNHKATTITKTNLIEPLINFNLKCMSIGFLTKSDGAIVWRGLMVMQAIEKLLRQVAWSPLDYLIIDLPPGTGDVQLSIAQLIPLSGVIVVTTPQELSLVDVRKAIEMFRLVHVPIIGIVENFSTYFCSKCSHEEKIFGENGGQLLANEFHLNILQSLPIDIHFRRACDEGRPIIQENETMLCSKFNNLAKQIIEFIHTKQTTTIE</sequence>
<dbReference type="Proteomes" id="UP000663874">
    <property type="component" value="Unassembled WGS sequence"/>
</dbReference>
<comment type="similarity">
    <text evidence="7">Belongs to the Mrp/NBP35 ATP-binding proteins family.</text>
</comment>
<dbReference type="InterPro" id="IPR044304">
    <property type="entry name" value="NUBPL-like"/>
</dbReference>
<dbReference type="SUPFAM" id="SSF52540">
    <property type="entry name" value="P-loop containing nucleoside triphosphate hydrolases"/>
    <property type="match status" value="1"/>
</dbReference>
<dbReference type="InterPro" id="IPR033756">
    <property type="entry name" value="YlxH/NBP35"/>
</dbReference>
<dbReference type="GO" id="GO:0005739">
    <property type="term" value="C:mitochondrion"/>
    <property type="evidence" value="ECO:0007669"/>
    <property type="project" value="TreeGrafter"/>
</dbReference>